<name>A0ABM5Z595_9BURK</name>
<accession>A0ABM5Z595</accession>
<keyword evidence="2" id="KW-1185">Reference proteome</keyword>
<organism evidence="1 2">
    <name type="scientific">Collimonas pratensis</name>
    <dbReference type="NCBI Taxonomy" id="279113"/>
    <lineage>
        <taxon>Bacteria</taxon>
        <taxon>Pseudomonadati</taxon>
        <taxon>Pseudomonadota</taxon>
        <taxon>Betaproteobacteria</taxon>
        <taxon>Burkholderiales</taxon>
        <taxon>Oxalobacteraceae</taxon>
        <taxon>Collimonas</taxon>
    </lineage>
</organism>
<reference evidence="1 2" key="1">
    <citation type="submission" date="2015-11" db="EMBL/GenBank/DDBJ databases">
        <title>Exploring the genomic traits of fungus-feeding bacterial genus Collimonas.</title>
        <authorList>
            <person name="Song C."/>
            <person name="Schmidt R."/>
            <person name="de Jager V."/>
            <person name="Krzyzanowska D."/>
            <person name="Jongedijk E."/>
            <person name="Cankar K."/>
            <person name="Beekwilder J."/>
            <person name="van Veen A."/>
            <person name="de Boer W."/>
            <person name="van Veen J.A."/>
            <person name="Garbeva P."/>
        </authorList>
    </citation>
    <scope>NUCLEOTIDE SEQUENCE [LARGE SCALE GENOMIC DNA]</scope>
    <source>
        <strain evidence="1 2">Ter291</strain>
    </source>
</reference>
<sequence>MCRCDDAMTPSNISEFSKPYYLLINGGLYSDLLQIRIL</sequence>
<evidence type="ECO:0000313" key="1">
    <source>
        <dbReference type="EMBL" id="AMP14085.1"/>
    </source>
</evidence>
<protein>
    <submittedName>
        <fullName evidence="1">Uncharacterized protein</fullName>
    </submittedName>
</protein>
<proteinExistence type="predicted"/>
<dbReference type="Proteomes" id="UP000074914">
    <property type="component" value="Chromosome"/>
</dbReference>
<evidence type="ECO:0000313" key="2">
    <source>
        <dbReference type="Proteomes" id="UP000074914"/>
    </source>
</evidence>
<gene>
    <name evidence="1" type="ORF">CPter291_1819</name>
</gene>
<dbReference type="EMBL" id="CP013236">
    <property type="protein sequence ID" value="AMP14085.1"/>
    <property type="molecule type" value="Genomic_DNA"/>
</dbReference>